<dbReference type="EMBL" id="SACP01000008">
    <property type="protein sequence ID" value="RVU18748.1"/>
    <property type="molecule type" value="Genomic_DNA"/>
</dbReference>
<dbReference type="RefSeq" id="WP_127728691.1">
    <property type="nucleotide sequence ID" value="NZ_SACP01000008.1"/>
</dbReference>
<comment type="subcellular location">
    <subcellularLocation>
        <location evidence="14">Cytoplasm</location>
    </subcellularLocation>
</comment>
<evidence type="ECO:0000256" key="11">
    <source>
        <dbReference type="ARBA" id="ARBA00030894"/>
    </source>
</evidence>
<dbReference type="NCBIfam" id="NF002537">
    <property type="entry name" value="PRK02090.1"/>
    <property type="match status" value="1"/>
</dbReference>
<dbReference type="EC" id="1.8.4.10" evidence="9 14"/>
<evidence type="ECO:0000256" key="14">
    <source>
        <dbReference type="HAMAP-Rule" id="MF_00063"/>
    </source>
</evidence>
<dbReference type="CDD" id="cd23945">
    <property type="entry name" value="PAPS_reductase"/>
    <property type="match status" value="1"/>
</dbReference>
<dbReference type="GO" id="GO:0005737">
    <property type="term" value="C:cytoplasm"/>
    <property type="evidence" value="ECO:0007669"/>
    <property type="project" value="UniProtKB-SubCell"/>
</dbReference>
<dbReference type="Proteomes" id="UP000286997">
    <property type="component" value="Unassembled WGS sequence"/>
</dbReference>
<dbReference type="GO" id="GO:0004604">
    <property type="term" value="F:phosphoadenylyl-sulfate reductase (thioredoxin) activity"/>
    <property type="evidence" value="ECO:0007669"/>
    <property type="project" value="UniProtKB-UniRule"/>
</dbReference>
<dbReference type="HAMAP" id="MF_00063">
    <property type="entry name" value="CysH"/>
    <property type="match status" value="1"/>
</dbReference>
<gene>
    <name evidence="14" type="primary">cysH</name>
    <name evidence="17" type="ORF">EOE48_10215</name>
</gene>
<evidence type="ECO:0000256" key="8">
    <source>
        <dbReference type="ARBA" id="ARBA00024327"/>
    </source>
</evidence>
<keyword evidence="5 14" id="KW-0408">Iron</keyword>
<comment type="caution">
    <text evidence="17">The sequence shown here is derived from an EMBL/GenBank/DDBJ whole genome shotgun (WGS) entry which is preliminary data.</text>
</comment>
<dbReference type="GO" id="GO:0043866">
    <property type="term" value="F:adenylyl-sulfate reductase (thioredoxin) activity"/>
    <property type="evidence" value="ECO:0007669"/>
    <property type="project" value="UniProtKB-EC"/>
</dbReference>
<dbReference type="InterPro" id="IPR004511">
    <property type="entry name" value="PAPS/APS_Rdtase"/>
</dbReference>
<feature type="domain" description="Phosphoadenosine phosphosulphate reductase" evidence="16">
    <location>
        <begin position="36"/>
        <end position="210"/>
    </location>
</feature>
<sequence length="265" mass="28935">MPLSLDRAAQDLASALLPLSLPQRLALIDRTVAGRLVFTTSFGLEDQALTHFLRMAKSRAEIVTLDTGRLFPETYDTWAETEVAYDFRIRAYAPEREAEEAYVAERGINGFRHSVEARQACCGFRKVVPLGRALDGAAGWLTGLRAGQSANRADTPLAEADEARGLIKINPLADWSREQVAEAVRQNFVPYNVLHDRGFPSIGCAPCTRAVKVGEPERAGRWWWEQQSKQECGLHVAPVAAPGEEPAAFEGSASSLSSSNPELAA</sequence>
<dbReference type="PIRSF" id="PIRSF000857">
    <property type="entry name" value="PAPS_reductase"/>
    <property type="match status" value="1"/>
</dbReference>
<keyword evidence="2 14" id="KW-0963">Cytoplasm</keyword>
<evidence type="ECO:0000256" key="1">
    <source>
        <dbReference type="ARBA" id="ARBA00009732"/>
    </source>
</evidence>
<comment type="pathway">
    <text evidence="8 14">Sulfur metabolism; hydrogen sulfide biosynthesis; sulfite from sulfate.</text>
</comment>
<feature type="region of interest" description="Disordered" evidence="15">
    <location>
        <begin position="243"/>
        <end position="265"/>
    </location>
</feature>
<keyword evidence="3 14" id="KW-0479">Metal-binding</keyword>
<dbReference type="PANTHER" id="PTHR46482:SF9">
    <property type="entry name" value="5'-ADENYLYLSULFATE REDUCTASE 1, CHLOROPLASTIC"/>
    <property type="match status" value="1"/>
</dbReference>
<feature type="active site" description="Nucleophile; cysteine thiosulfonate intermediate" evidence="14">
    <location>
        <position position="232"/>
    </location>
</feature>
<keyword evidence="4 14" id="KW-0560">Oxidoreductase</keyword>
<evidence type="ECO:0000256" key="6">
    <source>
        <dbReference type="ARBA" id="ARBA00023014"/>
    </source>
</evidence>
<name>A0A437P9G6_9HYPH</name>
<dbReference type="SUPFAM" id="SSF52402">
    <property type="entry name" value="Adenine nucleotide alpha hydrolases-like"/>
    <property type="match status" value="1"/>
</dbReference>
<evidence type="ECO:0000256" key="13">
    <source>
        <dbReference type="ARBA" id="ARBA00048441"/>
    </source>
</evidence>
<feature type="binding site" evidence="14">
    <location>
        <position position="207"/>
    </location>
    <ligand>
        <name>[4Fe-4S] cluster</name>
        <dbReference type="ChEBI" id="CHEBI:49883"/>
    </ligand>
</feature>
<dbReference type="GO" id="GO:0046872">
    <property type="term" value="F:metal ion binding"/>
    <property type="evidence" value="ECO:0007669"/>
    <property type="project" value="UniProtKB-KW"/>
</dbReference>
<dbReference type="GO" id="GO:0019379">
    <property type="term" value="P:sulfate assimilation, phosphoadenylyl sulfate reduction by phosphoadenylyl-sulfate reductase (thioredoxin)"/>
    <property type="evidence" value="ECO:0007669"/>
    <property type="project" value="UniProtKB-UniRule"/>
</dbReference>
<dbReference type="GO" id="GO:0051539">
    <property type="term" value="F:4 iron, 4 sulfur cluster binding"/>
    <property type="evidence" value="ECO:0007669"/>
    <property type="project" value="UniProtKB-UniRule"/>
</dbReference>
<feature type="binding site" evidence="14">
    <location>
        <position position="121"/>
    </location>
    <ligand>
        <name>[4Fe-4S] cluster</name>
        <dbReference type="ChEBI" id="CHEBI:49883"/>
    </ligand>
</feature>
<evidence type="ECO:0000256" key="4">
    <source>
        <dbReference type="ARBA" id="ARBA00023002"/>
    </source>
</evidence>
<evidence type="ECO:0000256" key="12">
    <source>
        <dbReference type="ARBA" id="ARBA00032041"/>
    </source>
</evidence>
<dbReference type="OrthoDB" id="9794018at2"/>
<keyword evidence="6 14" id="KW-0411">Iron-sulfur</keyword>
<feature type="binding site" evidence="14">
    <location>
        <position position="122"/>
    </location>
    <ligand>
        <name>[4Fe-4S] cluster</name>
        <dbReference type="ChEBI" id="CHEBI:49883"/>
    </ligand>
</feature>
<dbReference type="GO" id="GO:0019344">
    <property type="term" value="P:cysteine biosynthetic process"/>
    <property type="evidence" value="ECO:0007669"/>
    <property type="project" value="InterPro"/>
</dbReference>
<dbReference type="NCBIfam" id="TIGR02055">
    <property type="entry name" value="APS_reductase"/>
    <property type="match status" value="1"/>
</dbReference>
<dbReference type="GO" id="GO:0070814">
    <property type="term" value="P:hydrogen sulfide biosynthetic process"/>
    <property type="evidence" value="ECO:0007669"/>
    <property type="project" value="UniProtKB-UniRule"/>
</dbReference>
<dbReference type="PANTHER" id="PTHR46482">
    <property type="entry name" value="5'-ADENYLYLSULFATE REDUCTASE 3, CHLOROPLASTIC"/>
    <property type="match status" value="1"/>
</dbReference>
<evidence type="ECO:0000256" key="15">
    <source>
        <dbReference type="SAM" id="MobiDB-lite"/>
    </source>
</evidence>
<dbReference type="InterPro" id="IPR011798">
    <property type="entry name" value="APS_reductase"/>
</dbReference>
<evidence type="ECO:0000259" key="16">
    <source>
        <dbReference type="Pfam" id="PF01507"/>
    </source>
</evidence>
<dbReference type="AlphaFoldDB" id="A0A437P9G6"/>
<keyword evidence="18" id="KW-1185">Reference proteome</keyword>
<comment type="function">
    <text evidence="7 14">Catalyzes the formation of sulfite from adenosine 5'-phosphosulfate (APS) using thioredoxin as an electron donor.</text>
</comment>
<evidence type="ECO:0000256" key="7">
    <source>
        <dbReference type="ARBA" id="ARBA00024298"/>
    </source>
</evidence>
<accession>A0A437P9G6</accession>
<evidence type="ECO:0000256" key="10">
    <source>
        <dbReference type="ARBA" id="ARBA00029514"/>
    </source>
</evidence>
<dbReference type="Pfam" id="PF01507">
    <property type="entry name" value="PAPS_reduct"/>
    <property type="match status" value="1"/>
</dbReference>
<evidence type="ECO:0000256" key="5">
    <source>
        <dbReference type="ARBA" id="ARBA00023004"/>
    </source>
</evidence>
<protein>
    <recommendedName>
        <fullName evidence="10 14">Adenosine 5'-phosphosulfate reductase</fullName>
        <shortName evidence="14">APS reductase</shortName>
        <ecNumber evidence="9 14">1.8.4.10</ecNumber>
    </recommendedName>
    <alternativeName>
        <fullName evidence="12 14">5'-adenylylsulfate reductase</fullName>
    </alternativeName>
    <alternativeName>
        <fullName evidence="11 14">Thioredoxin-dependent 5'-adenylylsulfate reductase</fullName>
    </alternativeName>
</protein>
<dbReference type="InterPro" id="IPR002500">
    <property type="entry name" value="PAPS_reduct_dom"/>
</dbReference>
<comment type="cofactor">
    <cofactor evidence="14">
        <name>[4Fe-4S] cluster</name>
        <dbReference type="ChEBI" id="CHEBI:49883"/>
    </cofactor>
    <text evidence="14">Binds 1 [4Fe-4S] cluster per subunit.</text>
</comment>
<organism evidence="17 18">
    <name type="scientific">Methylobacterium oryzihabitans</name>
    <dbReference type="NCBI Taxonomy" id="2499852"/>
    <lineage>
        <taxon>Bacteria</taxon>
        <taxon>Pseudomonadati</taxon>
        <taxon>Pseudomonadota</taxon>
        <taxon>Alphaproteobacteria</taxon>
        <taxon>Hyphomicrobiales</taxon>
        <taxon>Methylobacteriaceae</taxon>
        <taxon>Methylobacterium</taxon>
    </lineage>
</organism>
<comment type="similarity">
    <text evidence="1 14">Belongs to the PAPS reductase family. CysH subfamily.</text>
</comment>
<proteinExistence type="inferred from homology"/>
<dbReference type="InterPro" id="IPR014729">
    <property type="entry name" value="Rossmann-like_a/b/a_fold"/>
</dbReference>
<feature type="binding site" evidence="14">
    <location>
        <position position="204"/>
    </location>
    <ligand>
        <name>[4Fe-4S] cluster</name>
        <dbReference type="ChEBI" id="CHEBI:49883"/>
    </ligand>
</feature>
<reference evidence="17 18" key="1">
    <citation type="submission" date="2019-01" db="EMBL/GenBank/DDBJ databases">
        <authorList>
            <person name="Chen W.-M."/>
        </authorList>
    </citation>
    <scope>NUCLEOTIDE SEQUENCE [LARGE SCALE GENOMIC DNA]</scope>
    <source>
        <strain evidence="17 18">TER-1</strain>
    </source>
</reference>
<evidence type="ECO:0000313" key="18">
    <source>
        <dbReference type="Proteomes" id="UP000286997"/>
    </source>
</evidence>
<comment type="catalytic activity">
    <reaction evidence="13 14">
        <text>[thioredoxin]-disulfide + sulfite + AMP + 2 H(+) = adenosine 5'-phosphosulfate + [thioredoxin]-dithiol</text>
        <dbReference type="Rhea" id="RHEA:21976"/>
        <dbReference type="Rhea" id="RHEA-COMP:10698"/>
        <dbReference type="Rhea" id="RHEA-COMP:10700"/>
        <dbReference type="ChEBI" id="CHEBI:15378"/>
        <dbReference type="ChEBI" id="CHEBI:17359"/>
        <dbReference type="ChEBI" id="CHEBI:29950"/>
        <dbReference type="ChEBI" id="CHEBI:50058"/>
        <dbReference type="ChEBI" id="CHEBI:58243"/>
        <dbReference type="ChEBI" id="CHEBI:456215"/>
        <dbReference type="EC" id="1.8.4.10"/>
    </reaction>
</comment>
<evidence type="ECO:0000256" key="3">
    <source>
        <dbReference type="ARBA" id="ARBA00022723"/>
    </source>
</evidence>
<evidence type="ECO:0000256" key="9">
    <source>
        <dbReference type="ARBA" id="ARBA00024386"/>
    </source>
</evidence>
<evidence type="ECO:0000313" key="17">
    <source>
        <dbReference type="EMBL" id="RVU18748.1"/>
    </source>
</evidence>
<dbReference type="Gene3D" id="3.40.50.620">
    <property type="entry name" value="HUPs"/>
    <property type="match status" value="1"/>
</dbReference>
<evidence type="ECO:0000256" key="2">
    <source>
        <dbReference type="ARBA" id="ARBA00022490"/>
    </source>
</evidence>